<sequence>MTDNINWMTDNVEVARHLRVVPISKMLLAPSHHDELFTIGNPLPEDAQIYYIRSHPPGQSVYEVVMESASFDEVEPHIEPPWHDLEISFGGATPLPLLRSVKRIVENMG</sequence>
<protein>
    <submittedName>
        <fullName evidence="1">Uncharacterized protein</fullName>
    </submittedName>
</protein>
<evidence type="ECO:0000313" key="1">
    <source>
        <dbReference type="EMBL" id="BDI29434.1"/>
    </source>
</evidence>
<dbReference type="KEGG" id="ccot:CCAX7_14850"/>
<dbReference type="RefSeq" id="WP_119322681.1">
    <property type="nucleotide sequence ID" value="NZ_AP025739.1"/>
</dbReference>
<proteinExistence type="predicted"/>
<dbReference type="Proteomes" id="UP000287394">
    <property type="component" value="Chromosome"/>
</dbReference>
<dbReference type="AlphaFoldDB" id="A0A402CZD4"/>
<accession>A0A402CZD4</accession>
<name>A0A402CZD4_9BACT</name>
<evidence type="ECO:0000313" key="2">
    <source>
        <dbReference type="Proteomes" id="UP000287394"/>
    </source>
</evidence>
<reference evidence="1 2" key="1">
    <citation type="journal article" date="2019" name="Int. J. Syst. Evol. Microbiol.">
        <title>Capsulimonas corticalis gen. nov., sp. nov., an aerobic capsulated bacterium, of a novel bacterial order, Capsulimonadales ord. nov., of the class Armatimonadia of the phylum Armatimonadetes.</title>
        <authorList>
            <person name="Li J."/>
            <person name="Kudo C."/>
            <person name="Tonouchi A."/>
        </authorList>
    </citation>
    <scope>NUCLEOTIDE SEQUENCE [LARGE SCALE GENOMIC DNA]</scope>
    <source>
        <strain evidence="1 2">AX-7</strain>
    </source>
</reference>
<organism evidence="1 2">
    <name type="scientific">Capsulimonas corticalis</name>
    <dbReference type="NCBI Taxonomy" id="2219043"/>
    <lineage>
        <taxon>Bacteria</taxon>
        <taxon>Bacillati</taxon>
        <taxon>Armatimonadota</taxon>
        <taxon>Armatimonadia</taxon>
        <taxon>Capsulimonadales</taxon>
        <taxon>Capsulimonadaceae</taxon>
        <taxon>Capsulimonas</taxon>
    </lineage>
</organism>
<gene>
    <name evidence="1" type="ORF">CCAX7_14850</name>
</gene>
<keyword evidence="2" id="KW-1185">Reference proteome</keyword>
<dbReference type="EMBL" id="AP025739">
    <property type="protein sequence ID" value="BDI29434.1"/>
    <property type="molecule type" value="Genomic_DNA"/>
</dbReference>